<comment type="similarity">
    <text evidence="6">Belongs to the ABC-4 integral membrane protein family.</text>
</comment>
<comment type="caution">
    <text evidence="10">The sequence shown here is derived from an EMBL/GenBank/DDBJ whole genome shotgun (WGS) entry which is preliminary data.</text>
</comment>
<feature type="transmembrane region" description="Helical" evidence="7">
    <location>
        <begin position="402"/>
        <end position="422"/>
    </location>
</feature>
<dbReference type="Pfam" id="PF12704">
    <property type="entry name" value="MacB_PCD"/>
    <property type="match status" value="1"/>
</dbReference>
<evidence type="ECO:0000256" key="5">
    <source>
        <dbReference type="ARBA" id="ARBA00023136"/>
    </source>
</evidence>
<feature type="transmembrane region" description="Helical" evidence="7">
    <location>
        <begin position="359"/>
        <end position="382"/>
    </location>
</feature>
<accession>A0ABR8PQ45</accession>
<evidence type="ECO:0000256" key="2">
    <source>
        <dbReference type="ARBA" id="ARBA00022475"/>
    </source>
</evidence>
<evidence type="ECO:0000256" key="3">
    <source>
        <dbReference type="ARBA" id="ARBA00022692"/>
    </source>
</evidence>
<comment type="subcellular location">
    <subcellularLocation>
        <location evidence="1">Cell membrane</location>
        <topology evidence="1">Multi-pass membrane protein</topology>
    </subcellularLocation>
</comment>
<organism evidence="10 11">
    <name type="scientific">Clostridium cibarium</name>
    <dbReference type="NCBI Taxonomy" id="2762247"/>
    <lineage>
        <taxon>Bacteria</taxon>
        <taxon>Bacillati</taxon>
        <taxon>Bacillota</taxon>
        <taxon>Clostridia</taxon>
        <taxon>Eubacteriales</taxon>
        <taxon>Clostridiaceae</taxon>
        <taxon>Clostridium</taxon>
    </lineage>
</organism>
<sequence length="438" mass="47907">MKLKEYVLMSLRDLWRRKGRTILTSLGITIGTLLIVTMMGIVLGLQNFMVNTVNNEDTAKNIKIQPYKYMTDEEASDADLSTLQDEYGKKLDNKLIEELKNTEKTESIVASISYDPSALRVNGKEYTGEISCIGYNDGVNIYPSSVVDKVRFEKGNDELKPIKVGKEIDNNSGQALIGKELLNNLGLSEDEILNKEMEIVTSSSSIIKTNKTTKKVTVVGIIDENFENGRKVVISARDAAELKGYSTLQKDYMENKGYDKVEVTAKEISDVEALSEKIKDLDYYSVSSIDMAEEVEESLSGINTAFLILGIIVLVVAAIGIVNTMTMAVIERTKSIGVMKSVGADSGAIRTIFLVQSSLIGLIGGAFGILIGSGVNGLIQMFATSKISDAGMKMSITIGLPWYWLLVILAFAMIIALVSGIYPANKASKLDPIEALRR</sequence>
<dbReference type="InterPro" id="IPR003838">
    <property type="entry name" value="ABC3_permease_C"/>
</dbReference>
<feature type="domain" description="ABC3 transporter permease C-terminal" evidence="8">
    <location>
        <begin position="308"/>
        <end position="432"/>
    </location>
</feature>
<proteinExistence type="inferred from homology"/>
<protein>
    <submittedName>
        <fullName evidence="10">ABC transporter permease</fullName>
    </submittedName>
</protein>
<feature type="transmembrane region" description="Helical" evidence="7">
    <location>
        <begin position="305"/>
        <end position="330"/>
    </location>
</feature>
<evidence type="ECO:0000256" key="4">
    <source>
        <dbReference type="ARBA" id="ARBA00022989"/>
    </source>
</evidence>
<name>A0ABR8PQ45_9CLOT</name>
<evidence type="ECO:0000256" key="1">
    <source>
        <dbReference type="ARBA" id="ARBA00004651"/>
    </source>
</evidence>
<dbReference type="RefSeq" id="WP_143316653.1">
    <property type="nucleotide sequence ID" value="NZ_JACSRA010000003.1"/>
</dbReference>
<feature type="transmembrane region" description="Helical" evidence="7">
    <location>
        <begin position="21"/>
        <end position="45"/>
    </location>
</feature>
<feature type="domain" description="MacB-like periplasmic core" evidence="9">
    <location>
        <begin position="21"/>
        <end position="280"/>
    </location>
</feature>
<keyword evidence="4 7" id="KW-1133">Transmembrane helix</keyword>
<evidence type="ECO:0000256" key="7">
    <source>
        <dbReference type="SAM" id="Phobius"/>
    </source>
</evidence>
<evidence type="ECO:0000256" key="6">
    <source>
        <dbReference type="ARBA" id="ARBA00038076"/>
    </source>
</evidence>
<evidence type="ECO:0000313" key="10">
    <source>
        <dbReference type="EMBL" id="MBD7910290.1"/>
    </source>
</evidence>
<evidence type="ECO:0000259" key="9">
    <source>
        <dbReference type="Pfam" id="PF12704"/>
    </source>
</evidence>
<dbReference type="EMBL" id="JACSRA010000003">
    <property type="protein sequence ID" value="MBD7910290.1"/>
    <property type="molecule type" value="Genomic_DNA"/>
</dbReference>
<gene>
    <name evidence="10" type="ORF">H9661_02865</name>
</gene>
<dbReference type="InterPro" id="IPR050250">
    <property type="entry name" value="Macrolide_Exporter_MacB"/>
</dbReference>
<dbReference type="PANTHER" id="PTHR30572">
    <property type="entry name" value="MEMBRANE COMPONENT OF TRANSPORTER-RELATED"/>
    <property type="match status" value="1"/>
</dbReference>
<dbReference type="Pfam" id="PF02687">
    <property type="entry name" value="FtsX"/>
    <property type="match status" value="1"/>
</dbReference>
<keyword evidence="2" id="KW-1003">Cell membrane</keyword>
<evidence type="ECO:0000313" key="11">
    <source>
        <dbReference type="Proteomes" id="UP000627781"/>
    </source>
</evidence>
<keyword evidence="3 7" id="KW-0812">Transmembrane</keyword>
<evidence type="ECO:0000259" key="8">
    <source>
        <dbReference type="Pfam" id="PF02687"/>
    </source>
</evidence>
<keyword evidence="5 7" id="KW-0472">Membrane</keyword>
<keyword evidence="11" id="KW-1185">Reference proteome</keyword>
<dbReference type="Proteomes" id="UP000627781">
    <property type="component" value="Unassembled WGS sequence"/>
</dbReference>
<reference evidence="10 11" key="1">
    <citation type="submission" date="2020-08" db="EMBL/GenBank/DDBJ databases">
        <title>A Genomic Blueprint of the Chicken Gut Microbiome.</title>
        <authorList>
            <person name="Gilroy R."/>
            <person name="Ravi A."/>
            <person name="Getino M."/>
            <person name="Pursley I."/>
            <person name="Horton D.L."/>
            <person name="Alikhan N.-F."/>
            <person name="Baker D."/>
            <person name="Gharbi K."/>
            <person name="Hall N."/>
            <person name="Watson M."/>
            <person name="Adriaenssens E.M."/>
            <person name="Foster-Nyarko E."/>
            <person name="Jarju S."/>
            <person name="Secka A."/>
            <person name="Antonio M."/>
            <person name="Oren A."/>
            <person name="Chaudhuri R."/>
            <person name="La Ragione R.M."/>
            <person name="Hildebrand F."/>
            <person name="Pallen M.J."/>
        </authorList>
    </citation>
    <scope>NUCLEOTIDE SEQUENCE [LARGE SCALE GENOMIC DNA]</scope>
    <source>
        <strain evidence="10 11">Sa3CVN1</strain>
    </source>
</reference>
<dbReference type="InterPro" id="IPR025857">
    <property type="entry name" value="MacB_PCD"/>
</dbReference>
<dbReference type="PANTHER" id="PTHR30572:SF4">
    <property type="entry name" value="ABC TRANSPORTER PERMEASE YTRF"/>
    <property type="match status" value="1"/>
</dbReference>